<dbReference type="Proteomes" id="UP000076512">
    <property type="component" value="Unassembled WGS sequence"/>
</dbReference>
<dbReference type="AlphaFoldDB" id="A0A164LQH0"/>
<dbReference type="EMBL" id="LWGR01000007">
    <property type="protein sequence ID" value="KZM72660.1"/>
    <property type="molecule type" value="Genomic_DNA"/>
</dbReference>
<feature type="transmembrane region" description="Helical" evidence="1">
    <location>
        <begin position="36"/>
        <end position="63"/>
    </location>
</feature>
<reference evidence="2 3" key="1">
    <citation type="submission" date="2016-04" db="EMBL/GenBank/DDBJ databases">
        <authorList>
            <person name="Evans L.H."/>
            <person name="Alamgir A."/>
            <person name="Owens N."/>
            <person name="Weber N.D."/>
            <person name="Virtaneva K."/>
            <person name="Barbian K."/>
            <person name="Babar A."/>
            <person name="Rosenke K."/>
        </authorList>
    </citation>
    <scope>NUCLEOTIDE SEQUENCE [LARGE SCALE GENOMIC DNA]</scope>
    <source>
        <strain evidence="2 3">IFM 0406</strain>
    </source>
</reference>
<comment type="caution">
    <text evidence="2">The sequence shown here is derived from an EMBL/GenBank/DDBJ whole genome shotgun (WGS) entry which is preliminary data.</text>
</comment>
<dbReference type="OrthoDB" id="4774496at2"/>
<dbReference type="STRING" id="455432.AWN90_28145"/>
<keyword evidence="1" id="KW-1133">Transmembrane helix</keyword>
<proteinExistence type="predicted"/>
<keyword evidence="1" id="KW-0812">Transmembrane</keyword>
<keyword evidence="1" id="KW-0472">Membrane</keyword>
<organism evidence="2 3">
    <name type="scientific">Nocardia terpenica</name>
    <dbReference type="NCBI Taxonomy" id="455432"/>
    <lineage>
        <taxon>Bacteria</taxon>
        <taxon>Bacillati</taxon>
        <taxon>Actinomycetota</taxon>
        <taxon>Actinomycetes</taxon>
        <taxon>Mycobacteriales</taxon>
        <taxon>Nocardiaceae</taxon>
        <taxon>Nocardia</taxon>
    </lineage>
</organism>
<evidence type="ECO:0000256" key="1">
    <source>
        <dbReference type="SAM" id="Phobius"/>
    </source>
</evidence>
<name>A0A164LQH0_9NOCA</name>
<accession>A0A164LQH0</accession>
<keyword evidence="3" id="KW-1185">Reference proteome</keyword>
<evidence type="ECO:0000313" key="2">
    <source>
        <dbReference type="EMBL" id="KZM72660.1"/>
    </source>
</evidence>
<gene>
    <name evidence="2" type="ORF">AWN90_28145</name>
</gene>
<protein>
    <submittedName>
        <fullName evidence="2">Uncharacterized protein</fullName>
    </submittedName>
</protein>
<dbReference type="RefSeq" id="WP_067588763.1">
    <property type="nucleotide sequence ID" value="NZ_JABMCZ010000005.1"/>
</dbReference>
<evidence type="ECO:0000313" key="3">
    <source>
        <dbReference type="Proteomes" id="UP000076512"/>
    </source>
</evidence>
<sequence length="73" mass="7609">MRYVTVQIVGMIGLALGAQGAIRLLANHHNTGLLSWLPGGFAVALPVYAVLAVAGAALAAWANRKNARTGTRR</sequence>